<proteinExistence type="predicted"/>
<sequence>MRRAAAWGRWGGVLLAGLLAGCANVGYLPSEGQGVLLPAKPGTKRVVDGMDVWTRGGPDRSAWVLGTIVETRGKGPIGGGGTLRGLVKQAKKRHADAVVLMQKQTQWVGDALEEFVLPDWEVNREALLVLYRRPAIAAGERVQKRLR</sequence>
<dbReference type="PROSITE" id="PS51257">
    <property type="entry name" value="PROKAR_LIPOPROTEIN"/>
    <property type="match status" value="1"/>
</dbReference>
<protein>
    <recommendedName>
        <fullName evidence="3">Lipoprotein</fullName>
    </recommendedName>
</protein>
<dbReference type="OrthoDB" id="9181841at2"/>
<dbReference type="Proteomes" id="UP000334923">
    <property type="component" value="Unassembled WGS sequence"/>
</dbReference>
<name>A0A5E6M9T3_9BACT</name>
<keyword evidence="2" id="KW-1185">Reference proteome</keyword>
<evidence type="ECO:0000313" key="2">
    <source>
        <dbReference type="Proteomes" id="UP000334923"/>
    </source>
</evidence>
<accession>A0A5E6M9T3</accession>
<evidence type="ECO:0008006" key="3">
    <source>
        <dbReference type="Google" id="ProtNLM"/>
    </source>
</evidence>
<dbReference type="AlphaFoldDB" id="A0A5E6M9T3"/>
<organism evidence="1 2">
    <name type="scientific">Methylacidimicrobium tartarophylax</name>
    <dbReference type="NCBI Taxonomy" id="1041768"/>
    <lineage>
        <taxon>Bacteria</taxon>
        <taxon>Pseudomonadati</taxon>
        <taxon>Verrucomicrobiota</taxon>
        <taxon>Methylacidimicrobium</taxon>
    </lineage>
</organism>
<reference evidence="1 2" key="1">
    <citation type="submission" date="2019-09" db="EMBL/GenBank/DDBJ databases">
        <authorList>
            <person name="Cremers G."/>
        </authorList>
    </citation>
    <scope>NUCLEOTIDE SEQUENCE [LARGE SCALE GENOMIC DNA]</scope>
    <source>
        <strain evidence="1">4A</strain>
    </source>
</reference>
<gene>
    <name evidence="1" type="ORF">MAMT_00132</name>
</gene>
<dbReference type="EMBL" id="CABFVA020000004">
    <property type="protein sequence ID" value="VVM04502.1"/>
    <property type="molecule type" value="Genomic_DNA"/>
</dbReference>
<dbReference type="RefSeq" id="WP_142659018.1">
    <property type="nucleotide sequence ID" value="NZ_CABFVA020000004.1"/>
</dbReference>
<evidence type="ECO:0000313" key="1">
    <source>
        <dbReference type="EMBL" id="VVM04502.1"/>
    </source>
</evidence>